<proteinExistence type="predicted"/>
<keyword evidence="2" id="KW-1185">Reference proteome</keyword>
<dbReference type="Proteomes" id="UP000026922">
    <property type="component" value="Unassembled WGS sequence"/>
</dbReference>
<sequence>MNRIAQLFGVSATAVLKWAGTLGSRLCTKIEPSPEDKGSVKEIDQFLHY</sequence>
<dbReference type="RefSeq" id="WP_023490914.1">
    <property type="nucleotide sequence ID" value="NZ_ARPM03000027.1"/>
</dbReference>
<name>A0A061JH79_9PROT</name>
<organism evidence="1 2">
    <name type="scientific">Holospora undulata HU1</name>
    <dbReference type="NCBI Taxonomy" id="1321371"/>
    <lineage>
        <taxon>Bacteria</taxon>
        <taxon>Pseudomonadati</taxon>
        <taxon>Pseudomonadota</taxon>
        <taxon>Alphaproteobacteria</taxon>
        <taxon>Holosporales</taxon>
        <taxon>Holosporaceae</taxon>
        <taxon>Holospora</taxon>
    </lineage>
</organism>
<dbReference type="AlphaFoldDB" id="A0A061JH79"/>
<evidence type="ECO:0000313" key="2">
    <source>
        <dbReference type="Proteomes" id="UP000026922"/>
    </source>
</evidence>
<comment type="caution">
    <text evidence="1">The sequence shown here is derived from an EMBL/GenBank/DDBJ whole genome shotgun (WGS) entry which is preliminary data.</text>
</comment>
<dbReference type="EMBL" id="ARPM03000027">
    <property type="protein sequence ID" value="ETZ05505.1"/>
    <property type="molecule type" value="Genomic_DNA"/>
</dbReference>
<accession>A0A061JH79</accession>
<reference evidence="1 2" key="1">
    <citation type="journal article" date="2013" name="Genome Announc.">
        <title>Draft Genome Sequence of Holospora undulata Strain HU1, a Micronucleus-Specific Symbiont of the Ciliate Paramecium caudatum.</title>
        <authorList>
            <person name="Dohra H."/>
            <person name="Suzuki H."/>
            <person name="Suzuki T."/>
            <person name="Tanaka K."/>
            <person name="Fujishima M."/>
        </authorList>
    </citation>
    <scope>NUCLEOTIDE SEQUENCE [LARGE SCALE GENOMIC DNA]</scope>
    <source>
        <strain evidence="1 2">HU1</strain>
    </source>
</reference>
<protein>
    <submittedName>
        <fullName evidence="1">Uncharacterized protein</fullName>
    </submittedName>
</protein>
<gene>
    <name evidence="1" type="ORF">K737_300052</name>
</gene>
<evidence type="ECO:0000313" key="1">
    <source>
        <dbReference type="EMBL" id="ETZ05505.1"/>
    </source>
</evidence>